<name>A0A226F4C6_FOLCA</name>
<evidence type="ECO:0000313" key="2">
    <source>
        <dbReference type="EMBL" id="OXA64645.1"/>
    </source>
</evidence>
<protein>
    <submittedName>
        <fullName evidence="2">Thiamine biosynthesis multifunctional protein ThiED</fullName>
    </submittedName>
</protein>
<gene>
    <name evidence="2" type="ORF">Fcan01_00196</name>
</gene>
<dbReference type="Proteomes" id="UP000198287">
    <property type="component" value="Unassembled WGS sequence"/>
</dbReference>
<dbReference type="SUPFAM" id="SSF48613">
    <property type="entry name" value="Heme oxygenase-like"/>
    <property type="match status" value="1"/>
</dbReference>
<evidence type="ECO:0000313" key="3">
    <source>
        <dbReference type="Proteomes" id="UP000198287"/>
    </source>
</evidence>
<dbReference type="Gene3D" id="1.20.910.10">
    <property type="entry name" value="Heme oxygenase-like"/>
    <property type="match status" value="1"/>
</dbReference>
<accession>A0A226F4C6</accession>
<comment type="caution">
    <text evidence="2">The sequence shown here is derived from an EMBL/GenBank/DDBJ whole genome shotgun (WGS) entry which is preliminary data.</text>
</comment>
<dbReference type="EMBL" id="LNIX01000001">
    <property type="protein sequence ID" value="OXA64645.1"/>
    <property type="molecule type" value="Genomic_DNA"/>
</dbReference>
<evidence type="ECO:0000259" key="1">
    <source>
        <dbReference type="Pfam" id="PF03070"/>
    </source>
</evidence>
<keyword evidence="3" id="KW-1185">Reference proteome</keyword>
<dbReference type="InterPro" id="IPR016084">
    <property type="entry name" value="Haem_Oase-like_multi-hlx"/>
</dbReference>
<dbReference type="Pfam" id="PF03070">
    <property type="entry name" value="TENA_THI-4"/>
    <property type="match status" value="1"/>
</dbReference>
<dbReference type="GO" id="GO:0006772">
    <property type="term" value="P:thiamine metabolic process"/>
    <property type="evidence" value="ECO:0007669"/>
    <property type="project" value="UniProtKB-ARBA"/>
</dbReference>
<organism evidence="2 3">
    <name type="scientific">Folsomia candida</name>
    <name type="common">Springtail</name>
    <dbReference type="NCBI Taxonomy" id="158441"/>
    <lineage>
        <taxon>Eukaryota</taxon>
        <taxon>Metazoa</taxon>
        <taxon>Ecdysozoa</taxon>
        <taxon>Arthropoda</taxon>
        <taxon>Hexapoda</taxon>
        <taxon>Collembola</taxon>
        <taxon>Entomobryomorpha</taxon>
        <taxon>Isotomoidea</taxon>
        <taxon>Isotomidae</taxon>
        <taxon>Proisotominae</taxon>
        <taxon>Folsomia</taxon>
    </lineage>
</organism>
<reference evidence="2 3" key="1">
    <citation type="submission" date="2015-12" db="EMBL/GenBank/DDBJ databases">
        <title>The genome of Folsomia candida.</title>
        <authorList>
            <person name="Faddeeva A."/>
            <person name="Derks M.F."/>
            <person name="Anvar Y."/>
            <person name="Smit S."/>
            <person name="Van Straalen N."/>
            <person name="Roelofs D."/>
        </authorList>
    </citation>
    <scope>NUCLEOTIDE SEQUENCE [LARGE SCALE GENOMIC DNA]</scope>
    <source>
        <strain evidence="2 3">VU population</strain>
        <tissue evidence="2">Whole body</tissue>
    </source>
</reference>
<proteinExistence type="predicted"/>
<dbReference type="AlphaFoldDB" id="A0A226F4C6"/>
<feature type="domain" description="Thiaminase-2/PQQC" evidence="1">
    <location>
        <begin position="45"/>
        <end position="99"/>
    </location>
</feature>
<sequence length="160" mass="18465">MERKETDKELNGLLRKDPSYVYDYLEGQYKKYNFPPAYVAECYMQRYLDHIITTSHHASIAEGLASMYPCYFLWNRMGTRVADLSKNVTDPHPYGDFVKFNNPAGSQSLTNFQYLLNTYFGRLGGDLETKLRMFQVVGDSIMFEEMLANGVYTTGQPQGF</sequence>
<dbReference type="InterPro" id="IPR004305">
    <property type="entry name" value="Thiaminase-2/PQQC"/>
</dbReference>